<dbReference type="AlphaFoldDB" id="A0A0C3GZM2"/>
<dbReference type="OrthoDB" id="4227234at2759"/>
<dbReference type="HOGENOM" id="CLU_451330_0_0_1"/>
<feature type="region of interest" description="Disordered" evidence="1">
    <location>
        <begin position="261"/>
        <end position="294"/>
    </location>
</feature>
<organism evidence="2 3">
    <name type="scientific">Oidiodendron maius (strain Zn)</name>
    <dbReference type="NCBI Taxonomy" id="913774"/>
    <lineage>
        <taxon>Eukaryota</taxon>
        <taxon>Fungi</taxon>
        <taxon>Dikarya</taxon>
        <taxon>Ascomycota</taxon>
        <taxon>Pezizomycotina</taxon>
        <taxon>Leotiomycetes</taxon>
        <taxon>Leotiomycetes incertae sedis</taxon>
        <taxon>Myxotrichaceae</taxon>
        <taxon>Oidiodendron</taxon>
    </lineage>
</organism>
<accession>A0A0C3GZM2</accession>
<feature type="compositionally biased region" description="Polar residues" evidence="1">
    <location>
        <begin position="262"/>
        <end position="271"/>
    </location>
</feature>
<reference evidence="2 3" key="1">
    <citation type="submission" date="2014-04" db="EMBL/GenBank/DDBJ databases">
        <authorList>
            <consortium name="DOE Joint Genome Institute"/>
            <person name="Kuo A."/>
            <person name="Martino E."/>
            <person name="Perotto S."/>
            <person name="Kohler A."/>
            <person name="Nagy L.G."/>
            <person name="Floudas D."/>
            <person name="Copeland A."/>
            <person name="Barry K.W."/>
            <person name="Cichocki N."/>
            <person name="Veneault-Fourrey C."/>
            <person name="LaButti K."/>
            <person name="Lindquist E.A."/>
            <person name="Lipzen A."/>
            <person name="Lundell T."/>
            <person name="Morin E."/>
            <person name="Murat C."/>
            <person name="Sun H."/>
            <person name="Tunlid A."/>
            <person name="Henrissat B."/>
            <person name="Grigoriev I.V."/>
            <person name="Hibbett D.S."/>
            <person name="Martin F."/>
            <person name="Nordberg H.P."/>
            <person name="Cantor M.N."/>
            <person name="Hua S.X."/>
        </authorList>
    </citation>
    <scope>NUCLEOTIDE SEQUENCE [LARGE SCALE GENOMIC DNA]</scope>
    <source>
        <strain evidence="2 3">Zn</strain>
    </source>
</reference>
<feature type="compositionally biased region" description="Polar residues" evidence="1">
    <location>
        <begin position="540"/>
        <end position="561"/>
    </location>
</feature>
<evidence type="ECO:0000256" key="1">
    <source>
        <dbReference type="SAM" id="MobiDB-lite"/>
    </source>
</evidence>
<feature type="compositionally biased region" description="Basic and acidic residues" evidence="1">
    <location>
        <begin position="359"/>
        <end position="374"/>
    </location>
</feature>
<proteinExistence type="predicted"/>
<feature type="region of interest" description="Disordered" evidence="1">
    <location>
        <begin position="479"/>
        <end position="502"/>
    </location>
</feature>
<sequence>MSAPRNFRKILDVDPDSPLFHCVGVKKNGKQCGQRKFFFAQNDIFQASSLLTKMDGETLKISYLYLEELAFLTLCPRWHRKPDRSQVGLVARRWRQKIQQLERDEAEMALKPPVNRSAAQEPITMEEVKITIKEERTEKIPTSGWTPHKRSSSMLVKQIDHADPFVSSVHATVPETLFTQRLNASRNRTTSEISSHNVTSHEATTINSELGFRDDSPTLPQRFSHLPSPPDTPLNMRQRDYKKTEENERIPVLVNACEAESAWSTDTPNTSKFDRQPACNAPADETEQFSPSPAHPILQSSDLNSWLKTPESPPQSRIQREGFNISRHYNVLTKTVSFDTPLRSSITMAVPEKVSTVQDHADNDPVPEFQKESTDLTEGSAIDMIPAQSSSEADEGNNDLHSPSAPLHPGGEADVPYLSKALPRDELPQTPDKTLDEEHFGYAVITSSTRSRAYLPATQRYGLVTPPEEIDTIRAVKTDPDTPVMDNAQVANPPPSVSQRKPFMIPRKPVRPAFNPLTNKPLPPLVKDTVKEHEGGDAVQNATSSYPHPANTSNQYRTQSSDGDKAHGGCLNAIGLNRVKQAVGRKIKNVRRHREWMKVVSYVRR</sequence>
<keyword evidence="3" id="KW-1185">Reference proteome</keyword>
<name>A0A0C3GZM2_OIDMZ</name>
<dbReference type="EMBL" id="KN832876">
    <property type="protein sequence ID" value="KIN01421.1"/>
    <property type="molecule type" value="Genomic_DNA"/>
</dbReference>
<evidence type="ECO:0000313" key="2">
    <source>
        <dbReference type="EMBL" id="KIN01421.1"/>
    </source>
</evidence>
<protein>
    <submittedName>
        <fullName evidence="2">Uncharacterized protein</fullName>
    </submittedName>
</protein>
<feature type="region of interest" description="Disordered" evidence="1">
    <location>
        <begin position="353"/>
        <end position="416"/>
    </location>
</feature>
<evidence type="ECO:0000313" key="3">
    <source>
        <dbReference type="Proteomes" id="UP000054321"/>
    </source>
</evidence>
<gene>
    <name evidence="2" type="ORF">OIDMADRAFT_145489</name>
</gene>
<dbReference type="InParanoid" id="A0A0C3GZM2"/>
<feature type="region of interest" description="Disordered" evidence="1">
    <location>
        <begin position="539"/>
        <end position="564"/>
    </location>
</feature>
<reference evidence="3" key="2">
    <citation type="submission" date="2015-01" db="EMBL/GenBank/DDBJ databases">
        <title>Evolutionary Origins and Diversification of the Mycorrhizal Mutualists.</title>
        <authorList>
            <consortium name="DOE Joint Genome Institute"/>
            <consortium name="Mycorrhizal Genomics Consortium"/>
            <person name="Kohler A."/>
            <person name="Kuo A."/>
            <person name="Nagy L.G."/>
            <person name="Floudas D."/>
            <person name="Copeland A."/>
            <person name="Barry K.W."/>
            <person name="Cichocki N."/>
            <person name="Veneault-Fourrey C."/>
            <person name="LaButti K."/>
            <person name="Lindquist E.A."/>
            <person name="Lipzen A."/>
            <person name="Lundell T."/>
            <person name="Morin E."/>
            <person name="Murat C."/>
            <person name="Riley R."/>
            <person name="Ohm R."/>
            <person name="Sun H."/>
            <person name="Tunlid A."/>
            <person name="Henrissat B."/>
            <person name="Grigoriev I.V."/>
            <person name="Hibbett D.S."/>
            <person name="Martin F."/>
        </authorList>
    </citation>
    <scope>NUCLEOTIDE SEQUENCE [LARGE SCALE GENOMIC DNA]</scope>
    <source>
        <strain evidence="3">Zn</strain>
    </source>
</reference>
<dbReference type="Proteomes" id="UP000054321">
    <property type="component" value="Unassembled WGS sequence"/>
</dbReference>